<protein>
    <submittedName>
        <fullName evidence="4">Uncharacterized protein</fullName>
    </submittedName>
</protein>
<keyword evidence="5" id="KW-1185">Reference proteome</keyword>
<dbReference type="EMBL" id="SFCI01000790">
    <property type="protein sequence ID" value="TFY77926.1"/>
    <property type="molecule type" value="Genomic_DNA"/>
</dbReference>
<dbReference type="AlphaFoldDB" id="A0A4Y9ZSR4"/>
<proteinExistence type="inferred from homology"/>
<evidence type="ECO:0000256" key="1">
    <source>
        <dbReference type="ARBA" id="ARBA00006484"/>
    </source>
</evidence>
<reference evidence="4 5" key="1">
    <citation type="submission" date="2019-02" db="EMBL/GenBank/DDBJ databases">
        <title>Genome sequencing of the rare red list fungi Hericium alpestre (H. flagellum).</title>
        <authorList>
            <person name="Buettner E."/>
            <person name="Kellner H."/>
        </authorList>
    </citation>
    <scope>NUCLEOTIDE SEQUENCE [LARGE SCALE GENOMIC DNA]</scope>
    <source>
        <strain evidence="4 5">DSM 108284</strain>
    </source>
</reference>
<name>A0A4Y9ZSR4_9AGAM</name>
<dbReference type="OrthoDB" id="3819888at2759"/>
<dbReference type="InterPro" id="IPR052178">
    <property type="entry name" value="Sec_Metab_Biosynth_SDR"/>
</dbReference>
<comment type="caution">
    <text evidence="4">The sequence shown here is derived from an EMBL/GenBank/DDBJ whole genome shotgun (WGS) entry which is preliminary data.</text>
</comment>
<dbReference type="Pfam" id="PF13561">
    <property type="entry name" value="adh_short_C2"/>
    <property type="match status" value="1"/>
</dbReference>
<dbReference type="SUPFAM" id="SSF51735">
    <property type="entry name" value="NAD(P)-binding Rossmann-fold domains"/>
    <property type="match status" value="1"/>
</dbReference>
<dbReference type="GO" id="GO:0016491">
    <property type="term" value="F:oxidoreductase activity"/>
    <property type="evidence" value="ECO:0007669"/>
    <property type="project" value="UniProtKB-KW"/>
</dbReference>
<evidence type="ECO:0000256" key="3">
    <source>
        <dbReference type="ARBA" id="ARBA00023002"/>
    </source>
</evidence>
<evidence type="ECO:0000313" key="5">
    <source>
        <dbReference type="Proteomes" id="UP000298061"/>
    </source>
</evidence>
<keyword evidence="3" id="KW-0560">Oxidoreductase</keyword>
<dbReference type="Gene3D" id="3.40.50.720">
    <property type="entry name" value="NAD(P)-binding Rossmann-like Domain"/>
    <property type="match status" value="1"/>
</dbReference>
<organism evidence="4 5">
    <name type="scientific">Hericium alpestre</name>
    <dbReference type="NCBI Taxonomy" id="135208"/>
    <lineage>
        <taxon>Eukaryota</taxon>
        <taxon>Fungi</taxon>
        <taxon>Dikarya</taxon>
        <taxon>Basidiomycota</taxon>
        <taxon>Agaricomycotina</taxon>
        <taxon>Agaricomycetes</taxon>
        <taxon>Russulales</taxon>
        <taxon>Hericiaceae</taxon>
        <taxon>Hericium</taxon>
    </lineage>
</organism>
<dbReference type="PANTHER" id="PTHR43618">
    <property type="entry name" value="7-ALPHA-HYDROXYSTEROID DEHYDROGENASE"/>
    <property type="match status" value="1"/>
</dbReference>
<dbReference type="PRINTS" id="PR00081">
    <property type="entry name" value="GDHRDH"/>
</dbReference>
<comment type="similarity">
    <text evidence="1">Belongs to the short-chain dehydrogenases/reductases (SDR) family.</text>
</comment>
<evidence type="ECO:0000313" key="4">
    <source>
        <dbReference type="EMBL" id="TFY77926.1"/>
    </source>
</evidence>
<keyword evidence="2" id="KW-0521">NADP</keyword>
<dbReference type="PANTHER" id="PTHR43618:SF4">
    <property type="entry name" value="SHORT CHAIN DEHYDROGENASE_REDUCTASE FAMILY (AFU_ORTHOLOGUE AFUA_7G04540)"/>
    <property type="match status" value="1"/>
</dbReference>
<sequence length="288" mass="30238">MNQSYLEELFGTKDRVAVITGGGTGLGFWMAETWVKAGGRVWISGRREDKLQEANAKLNSLSPDSANYVVADLSIKEGITALSIAVSARETAVDALVNNAGMSKIDAVTFPQQSAAEMGAALASYDRALWEELYALNVWAAGVLTGEFLPLLAAAAKKGDGRGSVLNISSTSATVWNQFWPIQAYQTSKAGLIALTRIHAAKLAVHGVRVNSIQPGSFPTDMNPVEAEFSPGHPSHVDRIPLGGSGSAEDIGGTFLYLAGKAGAYVTGSNFAVDGGALLVLNNAYSPY</sequence>
<dbReference type="InterPro" id="IPR002347">
    <property type="entry name" value="SDR_fam"/>
</dbReference>
<evidence type="ECO:0000256" key="2">
    <source>
        <dbReference type="ARBA" id="ARBA00022857"/>
    </source>
</evidence>
<accession>A0A4Y9ZSR4</accession>
<dbReference type="Proteomes" id="UP000298061">
    <property type="component" value="Unassembled WGS sequence"/>
</dbReference>
<dbReference type="InterPro" id="IPR036291">
    <property type="entry name" value="NAD(P)-bd_dom_sf"/>
</dbReference>
<gene>
    <name evidence="4" type="ORF">EWM64_g6084</name>
</gene>
<dbReference type="STRING" id="135208.A0A4Y9ZSR4"/>
<dbReference type="PRINTS" id="PR00080">
    <property type="entry name" value="SDRFAMILY"/>
</dbReference>